<sequence>IDERRIKELKNEVKSILSIAVADSFQELDLIDKIQRLGVAYHFEDEIKDALQRAYNDDYAHFFDQHVLNDHEHADLCYVSLRFRLLRQSGYYVSPDVFKKFKDKNGAFHANLVSNVQGMLSLYEASHLGFRGEDIMDEAMAFTTKHLNSMSTRLSSPLALQVQHALKMPLQRIPERVYARYYIPIYEQDISPNKTLMEFAKLDYNSIQLLHREEINEVQKWWERIDIKSKLKFDYRIRVVEAYAINNNTNFKPQFSQGRIHLAKFWTILTLLDDAYDVFGNLDELGPLCDAFQRWDANNTSMLSDRMKVVFLQTLNFLSEIETDMIKGGNVIGVSYFKKVIQVQTKNLLEEIKAILSGDLPTLEDWLLLSAPTAVSIGFVILSTMNSSELATKEVFDWIASMPKIIKYADLHTRLIGDIASLKPEQERGTNCSCVPCYMMDHGVSESEAIESLQKIITSLWKVMNEECMHMHSVPMKVFKNLLNYVRSFAFYYDGIDGHTISNGRTKEIISALFIDPIPL</sequence>
<dbReference type="Proteomes" id="UP000230069">
    <property type="component" value="Unassembled WGS sequence"/>
</dbReference>
<evidence type="ECO:0000313" key="6">
    <source>
        <dbReference type="EMBL" id="PIA28345.1"/>
    </source>
</evidence>
<dbReference type="FunFam" id="1.50.10.130:FF:000001">
    <property type="entry name" value="Isoprene synthase, chloroplastic"/>
    <property type="match status" value="1"/>
</dbReference>
<evidence type="ECO:0000313" key="7">
    <source>
        <dbReference type="Proteomes" id="UP000230069"/>
    </source>
</evidence>
<feature type="non-terminal residue" evidence="6">
    <location>
        <position position="1"/>
    </location>
</feature>
<evidence type="ECO:0000256" key="3">
    <source>
        <dbReference type="ARBA" id="ARBA00023239"/>
    </source>
</evidence>
<dbReference type="Gene3D" id="1.50.10.130">
    <property type="entry name" value="Terpene synthase, N-terminal domain"/>
    <property type="match status" value="1"/>
</dbReference>
<dbReference type="OrthoDB" id="1877784at2759"/>
<dbReference type="FunCoup" id="A0A2G5CAP1">
    <property type="interactions" value="94"/>
</dbReference>
<feature type="domain" description="Terpene synthase N-terminal" evidence="4">
    <location>
        <begin position="4"/>
        <end position="166"/>
    </location>
</feature>
<keyword evidence="2" id="KW-0460">Magnesium</keyword>
<dbReference type="PANTHER" id="PTHR31225">
    <property type="entry name" value="OS04G0344100 PROTEIN-RELATED"/>
    <property type="match status" value="1"/>
</dbReference>
<dbReference type="EMBL" id="KZ305088">
    <property type="protein sequence ID" value="PIA28345.1"/>
    <property type="molecule type" value="Genomic_DNA"/>
</dbReference>
<dbReference type="GO" id="GO:0016102">
    <property type="term" value="P:diterpenoid biosynthetic process"/>
    <property type="evidence" value="ECO:0007669"/>
    <property type="project" value="InterPro"/>
</dbReference>
<dbReference type="STRING" id="218851.A0A2G5CAP1"/>
<keyword evidence="3" id="KW-0456">Lyase</keyword>
<keyword evidence="7" id="KW-1185">Reference proteome</keyword>
<reference evidence="6 7" key="1">
    <citation type="submission" date="2017-09" db="EMBL/GenBank/DDBJ databases">
        <title>WGS assembly of Aquilegia coerulea Goldsmith.</title>
        <authorList>
            <person name="Hodges S."/>
            <person name="Kramer E."/>
            <person name="Nordborg M."/>
            <person name="Tomkins J."/>
            <person name="Borevitz J."/>
            <person name="Derieg N."/>
            <person name="Yan J."/>
            <person name="Mihaltcheva S."/>
            <person name="Hayes R.D."/>
            <person name="Rokhsar D."/>
        </authorList>
    </citation>
    <scope>NUCLEOTIDE SEQUENCE [LARGE SCALE GENOMIC DNA]</scope>
    <source>
        <strain evidence="7">cv. Goldsmith</strain>
    </source>
</reference>
<proteinExistence type="predicted"/>
<dbReference type="AlphaFoldDB" id="A0A2G5CAP1"/>
<dbReference type="PANTHER" id="PTHR31225:SF93">
    <property type="entry name" value="ALPHA-HUMULENE_(-)-(E)-BETA-CARYOPHYLLENE SYNTHASE"/>
    <property type="match status" value="1"/>
</dbReference>
<dbReference type="InterPro" id="IPR036965">
    <property type="entry name" value="Terpene_synth_N_sf"/>
</dbReference>
<evidence type="ECO:0000256" key="1">
    <source>
        <dbReference type="ARBA" id="ARBA00022723"/>
    </source>
</evidence>
<dbReference type="InterPro" id="IPR044814">
    <property type="entry name" value="Terpene_cyclase_plant_C1"/>
</dbReference>
<dbReference type="SFLD" id="SFLDG01019">
    <property type="entry name" value="Terpene_Cyclase_Like_1_C_Termi"/>
    <property type="match status" value="1"/>
</dbReference>
<dbReference type="SUPFAM" id="SSF48576">
    <property type="entry name" value="Terpenoid synthases"/>
    <property type="match status" value="1"/>
</dbReference>
<dbReference type="InParanoid" id="A0A2G5CAP1"/>
<keyword evidence="1" id="KW-0479">Metal-binding</keyword>
<dbReference type="InterPro" id="IPR008949">
    <property type="entry name" value="Isoprenoid_synthase_dom_sf"/>
</dbReference>
<organism evidence="6 7">
    <name type="scientific">Aquilegia coerulea</name>
    <name type="common">Rocky mountain columbine</name>
    <dbReference type="NCBI Taxonomy" id="218851"/>
    <lineage>
        <taxon>Eukaryota</taxon>
        <taxon>Viridiplantae</taxon>
        <taxon>Streptophyta</taxon>
        <taxon>Embryophyta</taxon>
        <taxon>Tracheophyta</taxon>
        <taxon>Spermatophyta</taxon>
        <taxon>Magnoliopsida</taxon>
        <taxon>Ranunculales</taxon>
        <taxon>Ranunculaceae</taxon>
        <taxon>Thalictroideae</taxon>
        <taxon>Aquilegia</taxon>
    </lineage>
</organism>
<dbReference type="Pfam" id="PF03936">
    <property type="entry name" value="Terpene_synth_C"/>
    <property type="match status" value="1"/>
</dbReference>
<dbReference type="InterPro" id="IPR008930">
    <property type="entry name" value="Terpenoid_cyclase/PrenylTrfase"/>
</dbReference>
<feature type="domain" description="Terpene synthase metal-binding" evidence="5">
    <location>
        <begin position="225"/>
        <end position="462"/>
    </location>
</feature>
<evidence type="ECO:0000259" key="5">
    <source>
        <dbReference type="Pfam" id="PF03936"/>
    </source>
</evidence>
<protein>
    <submittedName>
        <fullName evidence="6">Uncharacterized protein</fullName>
    </submittedName>
</protein>
<dbReference type="CDD" id="cd00684">
    <property type="entry name" value="Terpene_cyclase_plant_C1"/>
    <property type="match status" value="1"/>
</dbReference>
<gene>
    <name evidence="6" type="ORF">AQUCO_07100012v1</name>
</gene>
<dbReference type="InterPro" id="IPR005630">
    <property type="entry name" value="Terpene_synthase_metal-bd"/>
</dbReference>
<accession>A0A2G5CAP1</accession>
<dbReference type="Gene3D" id="1.10.600.10">
    <property type="entry name" value="Farnesyl Diphosphate Synthase"/>
    <property type="match status" value="1"/>
</dbReference>
<evidence type="ECO:0000256" key="2">
    <source>
        <dbReference type="ARBA" id="ARBA00022842"/>
    </source>
</evidence>
<dbReference type="InterPro" id="IPR050148">
    <property type="entry name" value="Terpene_synthase-like"/>
</dbReference>
<dbReference type="Pfam" id="PF01397">
    <property type="entry name" value="Terpene_synth"/>
    <property type="match status" value="1"/>
</dbReference>
<dbReference type="GO" id="GO:0010333">
    <property type="term" value="F:terpene synthase activity"/>
    <property type="evidence" value="ECO:0007669"/>
    <property type="project" value="InterPro"/>
</dbReference>
<dbReference type="SFLD" id="SFLDS00005">
    <property type="entry name" value="Isoprenoid_Synthase_Type_I"/>
    <property type="match status" value="1"/>
</dbReference>
<dbReference type="InterPro" id="IPR034741">
    <property type="entry name" value="Terpene_cyclase-like_1_C"/>
</dbReference>
<name>A0A2G5CAP1_AQUCA</name>
<evidence type="ECO:0000259" key="4">
    <source>
        <dbReference type="Pfam" id="PF01397"/>
    </source>
</evidence>
<dbReference type="SUPFAM" id="SSF48239">
    <property type="entry name" value="Terpenoid cyclases/Protein prenyltransferases"/>
    <property type="match status" value="1"/>
</dbReference>
<dbReference type="InterPro" id="IPR001906">
    <property type="entry name" value="Terpene_synth_N"/>
</dbReference>
<dbReference type="GO" id="GO:0000287">
    <property type="term" value="F:magnesium ion binding"/>
    <property type="evidence" value="ECO:0007669"/>
    <property type="project" value="InterPro"/>
</dbReference>